<reference evidence="2" key="1">
    <citation type="journal article" date="2019" name="Int. J. Syst. Evol. Microbiol.">
        <title>The Global Catalogue of Microorganisms (GCM) 10K type strain sequencing project: providing services to taxonomists for standard genome sequencing and annotation.</title>
        <authorList>
            <consortium name="The Broad Institute Genomics Platform"/>
            <consortium name="The Broad Institute Genome Sequencing Center for Infectious Disease"/>
            <person name="Wu L."/>
            <person name="Ma J."/>
        </authorList>
    </citation>
    <scope>NUCLEOTIDE SEQUENCE [LARGE SCALE GENOMIC DNA]</scope>
    <source>
        <strain evidence="2">KCTC 52168</strain>
    </source>
</reference>
<keyword evidence="2" id="KW-1185">Reference proteome</keyword>
<gene>
    <name evidence="1" type="ORF">ACFOEN_16420</name>
</gene>
<evidence type="ECO:0000313" key="1">
    <source>
        <dbReference type="EMBL" id="MFC3149208.1"/>
    </source>
</evidence>
<dbReference type="RefSeq" id="WP_377305796.1">
    <property type="nucleotide sequence ID" value="NZ_CP180191.1"/>
</dbReference>
<proteinExistence type="predicted"/>
<organism evidence="1 2">
    <name type="scientific">Piscinibacterium candidicorallinum</name>
    <dbReference type="NCBI Taxonomy" id="1793872"/>
    <lineage>
        <taxon>Bacteria</taxon>
        <taxon>Pseudomonadati</taxon>
        <taxon>Pseudomonadota</taxon>
        <taxon>Betaproteobacteria</taxon>
        <taxon>Burkholderiales</taxon>
        <taxon>Piscinibacterium</taxon>
    </lineage>
</organism>
<name>A0ABV7H5M2_9BURK</name>
<accession>A0ABV7H5M2</accession>
<sequence length="170" mass="17916">MSLAKKLTDDELQRALQESRSLEDAPPGVIERAIGVFQRTPVSGLARAAEVLRAVLSFDSALAGPLAAGLRSVSTDQRQLLFTVESHDIDLRIMPAPADDAGQAQWQVAGQVLGPQAQGSVELQLGSEVLGHAVLSELGEFRFGPIASGELVLRLSLTDAAIELPAIDVA</sequence>
<dbReference type="Proteomes" id="UP001595556">
    <property type="component" value="Unassembled WGS sequence"/>
</dbReference>
<evidence type="ECO:0000313" key="2">
    <source>
        <dbReference type="Proteomes" id="UP001595556"/>
    </source>
</evidence>
<dbReference type="EMBL" id="JBHRTI010000010">
    <property type="protein sequence ID" value="MFC3149208.1"/>
    <property type="molecule type" value="Genomic_DNA"/>
</dbReference>
<protein>
    <submittedName>
        <fullName evidence="1">Uncharacterized protein</fullName>
    </submittedName>
</protein>
<comment type="caution">
    <text evidence="1">The sequence shown here is derived from an EMBL/GenBank/DDBJ whole genome shotgun (WGS) entry which is preliminary data.</text>
</comment>